<evidence type="ECO:0000256" key="6">
    <source>
        <dbReference type="SAM" id="Phobius"/>
    </source>
</evidence>
<organism evidence="8 9">
    <name type="scientific">Hypsibius exemplaris</name>
    <name type="common">Freshwater tardigrade</name>
    <dbReference type="NCBI Taxonomy" id="2072580"/>
    <lineage>
        <taxon>Eukaryota</taxon>
        <taxon>Metazoa</taxon>
        <taxon>Ecdysozoa</taxon>
        <taxon>Tardigrada</taxon>
        <taxon>Eutardigrada</taxon>
        <taxon>Parachela</taxon>
        <taxon>Hypsibioidea</taxon>
        <taxon>Hypsibiidae</taxon>
        <taxon>Hypsibius</taxon>
    </lineage>
</organism>
<keyword evidence="3 6" id="KW-0812">Transmembrane</keyword>
<dbReference type="GO" id="GO:0015842">
    <property type="term" value="P:aminergic neurotransmitter loading into synaptic vesicle"/>
    <property type="evidence" value="ECO:0007669"/>
    <property type="project" value="TreeGrafter"/>
</dbReference>
<keyword evidence="4 6" id="KW-1133">Transmembrane helix</keyword>
<name>A0A1W0XDL3_HYPEX</name>
<feature type="transmembrane region" description="Helical" evidence="6">
    <location>
        <begin position="192"/>
        <end position="212"/>
    </location>
</feature>
<feature type="transmembrane region" description="Helical" evidence="6">
    <location>
        <begin position="300"/>
        <end position="322"/>
    </location>
</feature>
<feature type="transmembrane region" description="Helical" evidence="6">
    <location>
        <begin position="100"/>
        <end position="121"/>
    </location>
</feature>
<proteinExistence type="predicted"/>
<feature type="transmembrane region" description="Helical" evidence="6">
    <location>
        <begin position="420"/>
        <end position="439"/>
    </location>
</feature>
<dbReference type="PROSITE" id="PS50850">
    <property type="entry name" value="MFS"/>
    <property type="match status" value="1"/>
</dbReference>
<feature type="transmembrane region" description="Helical" evidence="6">
    <location>
        <begin position="218"/>
        <end position="239"/>
    </location>
</feature>
<dbReference type="GO" id="GO:0030672">
    <property type="term" value="C:synaptic vesicle membrane"/>
    <property type="evidence" value="ECO:0007669"/>
    <property type="project" value="TreeGrafter"/>
</dbReference>
<feature type="transmembrane region" description="Helical" evidence="6">
    <location>
        <begin position="260"/>
        <end position="280"/>
    </location>
</feature>
<evidence type="ECO:0000259" key="7">
    <source>
        <dbReference type="PROSITE" id="PS50850"/>
    </source>
</evidence>
<keyword evidence="9" id="KW-1185">Reference proteome</keyword>
<dbReference type="GO" id="GO:0043195">
    <property type="term" value="C:terminal bouton"/>
    <property type="evidence" value="ECO:0007669"/>
    <property type="project" value="TreeGrafter"/>
</dbReference>
<feature type="transmembrane region" description="Helical" evidence="6">
    <location>
        <begin position="329"/>
        <end position="352"/>
    </location>
</feature>
<dbReference type="OrthoDB" id="5086884at2759"/>
<dbReference type="Gene3D" id="1.20.1250.20">
    <property type="entry name" value="MFS general substrate transporter like domains"/>
    <property type="match status" value="1"/>
</dbReference>
<dbReference type="InterPro" id="IPR011701">
    <property type="entry name" value="MFS"/>
</dbReference>
<dbReference type="InterPro" id="IPR036259">
    <property type="entry name" value="MFS_trans_sf"/>
</dbReference>
<dbReference type="PANTHER" id="PTHR23506:SF4">
    <property type="entry name" value="PORTABELLA"/>
    <property type="match status" value="1"/>
</dbReference>
<feature type="transmembrane region" description="Helical" evidence="6">
    <location>
        <begin position="358"/>
        <end position="379"/>
    </location>
</feature>
<comment type="subcellular location">
    <subcellularLocation>
        <location evidence="1">Membrane</location>
        <topology evidence="1">Multi-pass membrane protein</topology>
    </subcellularLocation>
</comment>
<feature type="transmembrane region" description="Helical" evidence="6">
    <location>
        <begin position="160"/>
        <end position="180"/>
    </location>
</feature>
<keyword evidence="5 6" id="KW-0472">Membrane</keyword>
<dbReference type="AlphaFoldDB" id="A0A1W0XDL3"/>
<dbReference type="Gene3D" id="1.20.1720.10">
    <property type="entry name" value="Multidrug resistance protein D"/>
    <property type="match status" value="1"/>
</dbReference>
<evidence type="ECO:0000313" key="8">
    <source>
        <dbReference type="EMBL" id="OQV25559.1"/>
    </source>
</evidence>
<gene>
    <name evidence="8" type="ORF">BV898_00497</name>
</gene>
<evidence type="ECO:0000256" key="3">
    <source>
        <dbReference type="ARBA" id="ARBA00022692"/>
    </source>
</evidence>
<evidence type="ECO:0000313" key="9">
    <source>
        <dbReference type="Proteomes" id="UP000192578"/>
    </source>
</evidence>
<dbReference type="CDD" id="cd17384">
    <property type="entry name" value="MFS_SLC18A1_2_VAT1_2"/>
    <property type="match status" value="1"/>
</dbReference>
<dbReference type="FunFam" id="1.20.1250.20:FF:000401">
    <property type="entry name" value="Vesicular amine transporter"/>
    <property type="match status" value="1"/>
</dbReference>
<dbReference type="GO" id="GO:0005335">
    <property type="term" value="F:serotonin:sodium:chloride symporter activity"/>
    <property type="evidence" value="ECO:0007669"/>
    <property type="project" value="TreeGrafter"/>
</dbReference>
<dbReference type="InterPro" id="IPR050930">
    <property type="entry name" value="MFS_Vesicular_Transporter"/>
</dbReference>
<evidence type="ECO:0000256" key="5">
    <source>
        <dbReference type="ARBA" id="ARBA00023136"/>
    </source>
</evidence>
<evidence type="ECO:0000256" key="1">
    <source>
        <dbReference type="ARBA" id="ARBA00004141"/>
    </source>
</evidence>
<feature type="transmembrane region" description="Helical" evidence="6">
    <location>
        <begin position="386"/>
        <end position="408"/>
    </location>
</feature>
<comment type="caution">
    <text evidence="8">The sequence shown here is derived from an EMBL/GenBank/DDBJ whole genome shotgun (WGS) entry which is preliminary data.</text>
</comment>
<feature type="transmembrane region" description="Helical" evidence="6">
    <location>
        <begin position="133"/>
        <end position="154"/>
    </location>
</feature>
<dbReference type="EMBL" id="MTYJ01000002">
    <property type="protein sequence ID" value="OQV25559.1"/>
    <property type="molecule type" value="Genomic_DNA"/>
</dbReference>
<dbReference type="InterPro" id="IPR020846">
    <property type="entry name" value="MFS_dom"/>
</dbReference>
<feature type="transmembrane region" description="Helical" evidence="6">
    <location>
        <begin position="21"/>
        <end position="45"/>
    </location>
</feature>
<evidence type="ECO:0000256" key="4">
    <source>
        <dbReference type="ARBA" id="ARBA00022989"/>
    </source>
</evidence>
<sequence>MLGNARVRLENLSYKLQSSDRTTLVIVFLGLMLDNLLLTVVVPILPDYLYELEHSSTASGNLQEQLSIDEPDDYSEYIESTSTTQRTFIAADLLNENSRIGLLFSSKAFVQLFVNPCVGIISGRLGYSIPSFVGLVIIFFSSVVFAIGSSYGALFFARCIQGFGSSALVISGMGLISSRYPEEVDRSKNMGVALSGIAAGVLIGYPFGSIIYDAAGKALPFALIAICIALLGVIQYLGLPPQANHETIHHSTSSKTLLKDPYILAVVVTICVSTSAMAILEPCLPLWLLETMQPEQWQLGTAFVPDSIGYFIGSSFFGVFALRVGRWKCAIVAMIVLGLSAICIPFATHIYHLILPHFGLGIGIGVVDASFMPLLAYLVDLRHDALYGSVFAICQIAVCLAYSLGPLLGGLIANSAGFPFLMRMVGVTNILLSPVCLYLRHIPVDVENQALIHRRSIQSSTSGTNAKPSNGYDVGH</sequence>
<feature type="domain" description="Major facilitator superfamily (MFS) profile" evidence="7">
    <location>
        <begin position="23"/>
        <end position="444"/>
    </location>
</feature>
<evidence type="ECO:0000256" key="2">
    <source>
        <dbReference type="ARBA" id="ARBA00022448"/>
    </source>
</evidence>
<dbReference type="Pfam" id="PF07690">
    <property type="entry name" value="MFS_1"/>
    <property type="match status" value="1"/>
</dbReference>
<reference evidence="9" key="1">
    <citation type="submission" date="2017-01" db="EMBL/GenBank/DDBJ databases">
        <title>Comparative genomics of anhydrobiosis in the tardigrade Hypsibius dujardini.</title>
        <authorList>
            <person name="Yoshida Y."/>
            <person name="Koutsovoulos G."/>
            <person name="Laetsch D."/>
            <person name="Stevens L."/>
            <person name="Kumar S."/>
            <person name="Horikawa D."/>
            <person name="Ishino K."/>
            <person name="Komine S."/>
            <person name="Tomita M."/>
            <person name="Blaxter M."/>
            <person name="Arakawa K."/>
        </authorList>
    </citation>
    <scope>NUCLEOTIDE SEQUENCE [LARGE SCALE GENOMIC DNA]</scope>
    <source>
        <strain evidence="9">Z151</strain>
    </source>
</reference>
<dbReference type="PANTHER" id="PTHR23506">
    <property type="entry name" value="GH10249P"/>
    <property type="match status" value="1"/>
</dbReference>
<protein>
    <submittedName>
        <fullName evidence="8">Synaptic vesicular amine transporter</fullName>
    </submittedName>
</protein>
<dbReference type="Proteomes" id="UP000192578">
    <property type="component" value="Unassembled WGS sequence"/>
</dbReference>
<keyword evidence="2" id="KW-0813">Transport</keyword>
<dbReference type="SUPFAM" id="SSF103473">
    <property type="entry name" value="MFS general substrate transporter"/>
    <property type="match status" value="1"/>
</dbReference>
<accession>A0A1W0XDL3</accession>